<sequence>MAARVQAWCVRPPVRFPTGVLGAVRGSGPPPTFGACPGSGIMRSMTSGTGSAPIESTHVTAAAEGAALVFTWDADARIEVRNLGGEVVIEANAVGLRTLAGHLLVLAGEGVPDGAHLHLEDSNGLEDGSVGLVLERSDEE</sequence>
<gene>
    <name evidence="1" type="ORF">GCM10020367_52260</name>
</gene>
<accession>A0ABP6SI68</accession>
<dbReference type="EMBL" id="BAAAYL010000001">
    <property type="protein sequence ID" value="GAA3377263.1"/>
    <property type="molecule type" value="Genomic_DNA"/>
</dbReference>
<organism evidence="1 2">
    <name type="scientific">Streptomyces sannanensis</name>
    <dbReference type="NCBI Taxonomy" id="285536"/>
    <lineage>
        <taxon>Bacteria</taxon>
        <taxon>Bacillati</taxon>
        <taxon>Actinomycetota</taxon>
        <taxon>Actinomycetes</taxon>
        <taxon>Kitasatosporales</taxon>
        <taxon>Streptomycetaceae</taxon>
        <taxon>Streptomyces</taxon>
    </lineage>
</organism>
<protein>
    <submittedName>
        <fullName evidence="1">Uncharacterized protein</fullName>
    </submittedName>
</protein>
<keyword evidence="2" id="KW-1185">Reference proteome</keyword>
<dbReference type="InterPro" id="IPR029083">
    <property type="entry name" value="Imm32"/>
</dbReference>
<dbReference type="Pfam" id="PF15566">
    <property type="entry name" value="Imm32"/>
    <property type="match status" value="1"/>
</dbReference>
<reference evidence="2" key="1">
    <citation type="journal article" date="2019" name="Int. J. Syst. Evol. Microbiol.">
        <title>The Global Catalogue of Microorganisms (GCM) 10K type strain sequencing project: providing services to taxonomists for standard genome sequencing and annotation.</title>
        <authorList>
            <consortium name="The Broad Institute Genomics Platform"/>
            <consortium name="The Broad Institute Genome Sequencing Center for Infectious Disease"/>
            <person name="Wu L."/>
            <person name="Ma J."/>
        </authorList>
    </citation>
    <scope>NUCLEOTIDE SEQUENCE [LARGE SCALE GENOMIC DNA]</scope>
    <source>
        <strain evidence="2">JCM 9651</strain>
    </source>
</reference>
<proteinExistence type="predicted"/>
<evidence type="ECO:0000313" key="2">
    <source>
        <dbReference type="Proteomes" id="UP001499990"/>
    </source>
</evidence>
<name>A0ABP6SI68_9ACTN</name>
<evidence type="ECO:0000313" key="1">
    <source>
        <dbReference type="EMBL" id="GAA3377263.1"/>
    </source>
</evidence>
<dbReference type="Proteomes" id="UP001499990">
    <property type="component" value="Unassembled WGS sequence"/>
</dbReference>
<comment type="caution">
    <text evidence="1">The sequence shown here is derived from an EMBL/GenBank/DDBJ whole genome shotgun (WGS) entry which is preliminary data.</text>
</comment>